<sequence length="420" mass="45829">MTAPLDEQQIAYRSHTVWFWPVVWPVAIALRWFLDWDALGPLALWIPAIALQEVNAVLIALRARRGLTLTAREIIWHKYELRLSWANVTAVECIAHGGGARLVVRVADSGQALEDVARPARLALRGNLRRFGAPIALPAGRLARPAAEVIEAADRLRRAYEPPSGVRGFAARSVSPERQRARKIARVWARLASAGLGVLLVSTVIIDSLSSDSEPQLAFEYKRISAPGYMDQLLTMTNYGFTAVAPTLQLDPLDRAGHVLHGITVRTAYGSDRGLVVLPPRSTGGDVLAFDGPGSRNVAGVRVTVRHRERSKQPARAARELEARPSRDGTSTEPGQDFDTVLLHNTNGFRVAVRLVCIIWEDPPPGAPQQMVRSLPIGDLVSIAPYDEARVPVTGTVRHLAQDCGSVKAYYSSPDTPSTV</sequence>
<evidence type="ECO:0000313" key="4">
    <source>
        <dbReference type="Proteomes" id="UP000462055"/>
    </source>
</evidence>
<accession>A0A6I4MGP2</accession>
<feature type="transmembrane region" description="Helical" evidence="2">
    <location>
        <begin position="17"/>
        <end position="34"/>
    </location>
</feature>
<evidence type="ECO:0008006" key="5">
    <source>
        <dbReference type="Google" id="ProtNLM"/>
    </source>
</evidence>
<dbReference type="RefSeq" id="WP_151597455.1">
    <property type="nucleotide sequence ID" value="NZ_WBMS02000032.1"/>
</dbReference>
<keyword evidence="4" id="KW-1185">Reference proteome</keyword>
<feature type="transmembrane region" description="Helical" evidence="2">
    <location>
        <begin position="40"/>
        <end position="61"/>
    </location>
</feature>
<dbReference type="Proteomes" id="UP000462055">
    <property type="component" value="Unassembled WGS sequence"/>
</dbReference>
<evidence type="ECO:0000256" key="2">
    <source>
        <dbReference type="SAM" id="Phobius"/>
    </source>
</evidence>
<protein>
    <recommendedName>
        <fullName evidence="5">PH domain-containing protein</fullName>
    </recommendedName>
</protein>
<evidence type="ECO:0000256" key="1">
    <source>
        <dbReference type="SAM" id="MobiDB-lite"/>
    </source>
</evidence>
<reference evidence="3" key="1">
    <citation type="submission" date="2019-12" db="EMBL/GenBank/DDBJ databases">
        <title>Actinomadura physcomitrii sp. nov., a novel actinomycete isolated from moss [Physcomitrium sphaericum (Ludw) Fuernr].</title>
        <authorList>
            <person name="Zhuang X."/>
        </authorList>
    </citation>
    <scope>NUCLEOTIDE SEQUENCE [LARGE SCALE GENOMIC DNA]</scope>
    <source>
        <strain evidence="3">LD22</strain>
    </source>
</reference>
<evidence type="ECO:0000313" key="3">
    <source>
        <dbReference type="EMBL" id="MWA04952.1"/>
    </source>
</evidence>
<name>A0A6I4MGP2_9ACTN</name>
<feature type="transmembrane region" description="Helical" evidence="2">
    <location>
        <begin position="187"/>
        <end position="206"/>
    </location>
</feature>
<organism evidence="3 4">
    <name type="scientific">Actinomadura physcomitrii</name>
    <dbReference type="NCBI Taxonomy" id="2650748"/>
    <lineage>
        <taxon>Bacteria</taxon>
        <taxon>Bacillati</taxon>
        <taxon>Actinomycetota</taxon>
        <taxon>Actinomycetes</taxon>
        <taxon>Streptosporangiales</taxon>
        <taxon>Thermomonosporaceae</taxon>
        <taxon>Actinomadura</taxon>
    </lineage>
</organism>
<comment type="caution">
    <text evidence="3">The sequence shown here is derived from an EMBL/GenBank/DDBJ whole genome shotgun (WGS) entry which is preliminary data.</text>
</comment>
<gene>
    <name evidence="3" type="ORF">F8568_032225</name>
</gene>
<keyword evidence="2" id="KW-0812">Transmembrane</keyword>
<feature type="region of interest" description="Disordered" evidence="1">
    <location>
        <begin position="306"/>
        <end position="338"/>
    </location>
</feature>
<keyword evidence="2" id="KW-0472">Membrane</keyword>
<dbReference type="AlphaFoldDB" id="A0A6I4MGP2"/>
<dbReference type="EMBL" id="WBMS02000032">
    <property type="protein sequence ID" value="MWA04952.1"/>
    <property type="molecule type" value="Genomic_DNA"/>
</dbReference>
<feature type="compositionally biased region" description="Basic and acidic residues" evidence="1">
    <location>
        <begin position="317"/>
        <end position="327"/>
    </location>
</feature>
<proteinExistence type="predicted"/>
<keyword evidence="2" id="KW-1133">Transmembrane helix</keyword>